<dbReference type="EMBL" id="CM018047">
    <property type="protein sequence ID" value="KAA8524087.1"/>
    <property type="molecule type" value="Genomic_DNA"/>
</dbReference>
<dbReference type="Proteomes" id="UP000325577">
    <property type="component" value="Linkage Group LG4"/>
</dbReference>
<keyword evidence="2" id="KW-1185">Reference proteome</keyword>
<proteinExistence type="predicted"/>
<dbReference type="AlphaFoldDB" id="A0A5J5A487"/>
<sequence length="87" mass="9158">MFEGLGIMVRCSVGVMDEMRVGVRVMMVAVRWSGGGVVGSDDGWGDGDDAVRGCVAVGTAMGQMMAGGDGRWWLVGDDEEDAADGRW</sequence>
<evidence type="ECO:0000313" key="1">
    <source>
        <dbReference type="EMBL" id="KAA8524087.1"/>
    </source>
</evidence>
<protein>
    <submittedName>
        <fullName evidence="1">Uncharacterized protein</fullName>
    </submittedName>
</protein>
<reference evidence="1 2" key="1">
    <citation type="submission" date="2019-09" db="EMBL/GenBank/DDBJ databases">
        <title>A chromosome-level genome assembly of the Chinese tupelo Nyssa sinensis.</title>
        <authorList>
            <person name="Yang X."/>
            <person name="Kang M."/>
            <person name="Yang Y."/>
            <person name="Xiong H."/>
            <person name="Wang M."/>
            <person name="Zhang Z."/>
            <person name="Wang Z."/>
            <person name="Wu H."/>
            <person name="Ma T."/>
            <person name="Liu J."/>
            <person name="Xi Z."/>
        </authorList>
    </citation>
    <scope>NUCLEOTIDE SEQUENCE [LARGE SCALE GENOMIC DNA]</scope>
    <source>
        <strain evidence="1">J267</strain>
        <tissue evidence="1">Leaf</tissue>
    </source>
</reference>
<name>A0A5J5A487_9ASTE</name>
<evidence type="ECO:0000313" key="2">
    <source>
        <dbReference type="Proteomes" id="UP000325577"/>
    </source>
</evidence>
<organism evidence="1 2">
    <name type="scientific">Nyssa sinensis</name>
    <dbReference type="NCBI Taxonomy" id="561372"/>
    <lineage>
        <taxon>Eukaryota</taxon>
        <taxon>Viridiplantae</taxon>
        <taxon>Streptophyta</taxon>
        <taxon>Embryophyta</taxon>
        <taxon>Tracheophyta</taxon>
        <taxon>Spermatophyta</taxon>
        <taxon>Magnoliopsida</taxon>
        <taxon>eudicotyledons</taxon>
        <taxon>Gunneridae</taxon>
        <taxon>Pentapetalae</taxon>
        <taxon>asterids</taxon>
        <taxon>Cornales</taxon>
        <taxon>Nyssaceae</taxon>
        <taxon>Nyssa</taxon>
    </lineage>
</organism>
<gene>
    <name evidence="1" type="ORF">F0562_010482</name>
</gene>
<accession>A0A5J5A487</accession>